<feature type="compositionally biased region" description="Low complexity" evidence="1">
    <location>
        <begin position="68"/>
        <end position="77"/>
    </location>
</feature>
<dbReference type="HOGENOM" id="CLU_1467560_0_0_9"/>
<evidence type="ECO:0008006" key="4">
    <source>
        <dbReference type="Google" id="ProtNLM"/>
    </source>
</evidence>
<dbReference type="EMBL" id="CP002344">
    <property type="protein sequence ID" value="ADU51021.1"/>
    <property type="molecule type" value="Genomic_DNA"/>
</dbReference>
<keyword evidence="3" id="KW-1185">Reference proteome</keyword>
<name>E6SJ93_THEM7</name>
<sequence length="187" mass="18397">MDILRPRGGPGPGVAARHRRAGAVALLLVLALAVTAGCAAVGTAAGSPGDEARAGSGAGSTTGGPGSGSDPAAGSTSEVKGVTLAADKERYRPGEGITLTVRNDTAAEIQLTGGLGGLKAWRLVGGSRQPWEHGMVETGALVPVAAGQAVQLGPIPAPDEPGRYVLEVHFYHPGGGPAAASVTVQVE</sequence>
<organism evidence="2 3">
    <name type="scientific">Thermaerobacter marianensis (strain ATCC 700841 / DSM 12885 / JCM 10246 / 7p75a)</name>
    <dbReference type="NCBI Taxonomy" id="644966"/>
    <lineage>
        <taxon>Bacteria</taxon>
        <taxon>Bacillati</taxon>
        <taxon>Bacillota</taxon>
        <taxon>Clostridia</taxon>
        <taxon>Eubacteriales</taxon>
        <taxon>Clostridiales Family XVII. Incertae Sedis</taxon>
        <taxon>Thermaerobacter</taxon>
    </lineage>
</organism>
<gene>
    <name evidence="2" type="ordered locus">Tmar_0907</name>
</gene>
<dbReference type="KEGG" id="tmr:Tmar_0907"/>
<dbReference type="RefSeq" id="WP_013495326.1">
    <property type="nucleotide sequence ID" value="NC_014831.1"/>
</dbReference>
<dbReference type="Proteomes" id="UP000008915">
    <property type="component" value="Chromosome"/>
</dbReference>
<protein>
    <recommendedName>
        <fullName evidence="4">Intracellular proteinase inhibitor BsuPI domain-containing protein</fullName>
    </recommendedName>
</protein>
<evidence type="ECO:0000313" key="3">
    <source>
        <dbReference type="Proteomes" id="UP000008915"/>
    </source>
</evidence>
<proteinExistence type="predicted"/>
<feature type="region of interest" description="Disordered" evidence="1">
    <location>
        <begin position="43"/>
        <end position="79"/>
    </location>
</feature>
<evidence type="ECO:0000313" key="2">
    <source>
        <dbReference type="EMBL" id="ADU51021.1"/>
    </source>
</evidence>
<feature type="compositionally biased region" description="Gly residues" evidence="1">
    <location>
        <begin position="56"/>
        <end position="67"/>
    </location>
</feature>
<accession>E6SJ93</accession>
<reference evidence="3" key="2">
    <citation type="journal article" date="2010" name="Stand. Genomic Sci.">
        <title>Complete genome sequence of Thermaerobacter marianensis type strain (7p75aT).</title>
        <authorList>
            <person name="Han C."/>
            <person name="Gu W."/>
            <person name="Zhang X."/>
            <person name="Lapidus A."/>
            <person name="Nolan M."/>
            <person name="Copeland A."/>
            <person name="Lucas S."/>
            <person name="Glavina Del Rio T."/>
            <person name="Tice H."/>
            <person name="Cheng J."/>
            <person name="Tapia R."/>
            <person name="Goodwin L."/>
            <person name="Pitluck S."/>
            <person name="Pagani I."/>
            <person name="Ivanova N."/>
            <person name="Mavromatis K."/>
            <person name="Mikhailova N."/>
            <person name="Pati A."/>
            <person name="Chen A."/>
            <person name="Palaniappan K."/>
            <person name="Land M."/>
            <person name="Hauser L."/>
            <person name="Chang Y."/>
            <person name="Jeffries C."/>
            <person name="Schneider S."/>
            <person name="Rohde M."/>
            <person name="Goker M."/>
            <person name="Pukall R."/>
            <person name="Woyke T."/>
            <person name="Bristow J."/>
            <person name="Eisen J."/>
            <person name="Markowitz V."/>
            <person name="Hugenholtz P."/>
            <person name="Kyrpides N."/>
            <person name="Klenk H."/>
            <person name="Detter J."/>
        </authorList>
    </citation>
    <scope>NUCLEOTIDE SEQUENCE [LARGE SCALE GENOMIC DNA]</scope>
    <source>
        <strain evidence="3">ATCC 700841 / DSM 12885 / JCM 10246 / 7p75a</strain>
    </source>
</reference>
<reference evidence="2 3" key="1">
    <citation type="journal article" date="2010" name="Stand. Genomic Sci.">
        <title>Complete genome sequence of Thermaerobacter marianensis type strain (7p75a).</title>
        <authorList>
            <person name="Han C."/>
            <person name="Gu W."/>
            <person name="Zhang X."/>
            <person name="Lapidus A."/>
            <person name="Nolan M."/>
            <person name="Copeland A."/>
            <person name="Lucas S."/>
            <person name="Del Rio T.G."/>
            <person name="Tice H."/>
            <person name="Cheng J.F."/>
            <person name="Tapia R."/>
            <person name="Goodwin L."/>
            <person name="Pitluck S."/>
            <person name="Pagani I."/>
            <person name="Ivanova N."/>
            <person name="Mavromatis K."/>
            <person name="Mikhailova N."/>
            <person name="Pati A."/>
            <person name="Chen A."/>
            <person name="Palaniappan K."/>
            <person name="Land M."/>
            <person name="Hauser L."/>
            <person name="Chang Y.J."/>
            <person name="Jeffries C.D."/>
            <person name="Schneider S."/>
            <person name="Rohde M."/>
            <person name="Goker M."/>
            <person name="Pukall R."/>
            <person name="Woyke T."/>
            <person name="Bristow J."/>
            <person name="Eisen J.A."/>
            <person name="Markowitz V."/>
            <person name="Hugenholtz P."/>
            <person name="Kyrpides N.C."/>
            <person name="Klenk H.P."/>
            <person name="Detter J.C."/>
        </authorList>
    </citation>
    <scope>NUCLEOTIDE SEQUENCE [LARGE SCALE GENOMIC DNA]</scope>
    <source>
        <strain evidence="3">ATCC 700841 / DSM 12885 / JCM 10246 / 7p75a</strain>
    </source>
</reference>
<dbReference type="AlphaFoldDB" id="E6SJ93"/>
<evidence type="ECO:0000256" key="1">
    <source>
        <dbReference type="SAM" id="MobiDB-lite"/>
    </source>
</evidence>